<dbReference type="GO" id="GO:0005789">
    <property type="term" value="C:endoplasmic reticulum membrane"/>
    <property type="evidence" value="ECO:0007669"/>
    <property type="project" value="UniProtKB-SubCell"/>
</dbReference>
<comment type="similarity">
    <text evidence="3 11">Belongs to the cytochrome P450 family.</text>
</comment>
<organism evidence="13 14">
    <name type="scientific">Lymnaea stagnalis</name>
    <name type="common">Great pond snail</name>
    <name type="synonym">Helix stagnalis</name>
    <dbReference type="NCBI Taxonomy" id="6523"/>
    <lineage>
        <taxon>Eukaryota</taxon>
        <taxon>Metazoa</taxon>
        <taxon>Spiralia</taxon>
        <taxon>Lophotrochozoa</taxon>
        <taxon>Mollusca</taxon>
        <taxon>Gastropoda</taxon>
        <taxon>Heterobranchia</taxon>
        <taxon>Euthyneura</taxon>
        <taxon>Panpulmonata</taxon>
        <taxon>Hygrophila</taxon>
        <taxon>Lymnaeoidea</taxon>
        <taxon>Lymnaeidae</taxon>
        <taxon>Lymnaea</taxon>
    </lineage>
</organism>
<evidence type="ECO:0000256" key="1">
    <source>
        <dbReference type="ARBA" id="ARBA00004174"/>
    </source>
</evidence>
<reference evidence="13 14" key="1">
    <citation type="submission" date="2024-04" db="EMBL/GenBank/DDBJ databases">
        <authorList>
            <consortium name="Genoscope - CEA"/>
            <person name="William W."/>
        </authorList>
    </citation>
    <scope>NUCLEOTIDE SEQUENCE [LARGE SCALE GENOMIC DNA]</scope>
</reference>
<dbReference type="GO" id="GO:0008395">
    <property type="term" value="F:steroid hydroxylase activity"/>
    <property type="evidence" value="ECO:0007669"/>
    <property type="project" value="TreeGrafter"/>
</dbReference>
<dbReference type="GO" id="GO:0005506">
    <property type="term" value="F:iron ion binding"/>
    <property type="evidence" value="ECO:0007669"/>
    <property type="project" value="InterPro"/>
</dbReference>
<feature type="transmembrane region" description="Helical" evidence="12">
    <location>
        <begin position="6"/>
        <end position="23"/>
    </location>
</feature>
<dbReference type="SUPFAM" id="SSF48264">
    <property type="entry name" value="Cytochrome P450"/>
    <property type="match status" value="1"/>
</dbReference>
<keyword evidence="8 10" id="KW-0408">Iron</keyword>
<keyword evidence="14" id="KW-1185">Reference proteome</keyword>
<dbReference type="CDD" id="cd11055">
    <property type="entry name" value="CYP3A-like"/>
    <property type="match status" value="1"/>
</dbReference>
<keyword evidence="6" id="KW-0492">Microsome</keyword>
<evidence type="ECO:0000256" key="4">
    <source>
        <dbReference type="ARBA" id="ARBA00022617"/>
    </source>
</evidence>
<evidence type="ECO:0000256" key="8">
    <source>
        <dbReference type="ARBA" id="ARBA00023004"/>
    </source>
</evidence>
<dbReference type="InterPro" id="IPR017972">
    <property type="entry name" value="Cyt_P450_CS"/>
</dbReference>
<feature type="transmembrane region" description="Helical" evidence="12">
    <location>
        <begin position="302"/>
        <end position="326"/>
    </location>
</feature>
<dbReference type="AlphaFoldDB" id="A0AAV2HY25"/>
<sequence>MYLTLVIVAAILLLLTVLFVRFMSASHDTFKKMGIDTPPTSWILGNFGQAIKYGVFEVQKVYYNQYKDKKVYGWYDSRRPNLIIRDLDMVKDIFVKNFNSFVDRHTLFDVDLPFRDNLLNLRGDHWKHVRSIVSPTFSSGRIKKMSTHIERNSKILVDHLHSKMESGEEVELRDICSCFTLDVIASTGFGLEINTLKDPNNEFATQAKKVLNPNPFLFTLLLFIPELTKFFSKLNIPILPQKSLLYFAKVVDLAIEERKRDGLNGKINDFLDLVINAEVDNTDKDGGHSGKELTRSEIHAQAIVLIFAGYDTVATVLSFTLFLLAMHPDCCQKVQAEIDEKCGEEFPNYDSVQGLTFLDMCINEAMRLFPPGIFINRACVQDTEIHGVHIPKGMVVLIPVYAFHTDPEIFPEPEKFDPERFTPDNKSSRHPFAHLPFGQGPRNCIGMRLALVELKIAIAAILGKLTPVPCSKSVYPVKLGKIRTNAKDGLWVKFQLRNRV</sequence>
<dbReference type="Pfam" id="PF00067">
    <property type="entry name" value="p450"/>
    <property type="match status" value="1"/>
</dbReference>
<dbReference type="GO" id="GO:0016705">
    <property type="term" value="F:oxidoreductase activity, acting on paired donors, with incorporation or reduction of molecular oxygen"/>
    <property type="evidence" value="ECO:0007669"/>
    <property type="project" value="InterPro"/>
</dbReference>
<dbReference type="Proteomes" id="UP001497497">
    <property type="component" value="Unassembled WGS sequence"/>
</dbReference>
<evidence type="ECO:0000256" key="12">
    <source>
        <dbReference type="SAM" id="Phobius"/>
    </source>
</evidence>
<evidence type="ECO:0000256" key="2">
    <source>
        <dbReference type="ARBA" id="ARBA00004406"/>
    </source>
</evidence>
<gene>
    <name evidence="13" type="ORF">GSLYS_00012258001</name>
</gene>
<dbReference type="PRINTS" id="PR00385">
    <property type="entry name" value="P450"/>
</dbReference>
<evidence type="ECO:0000256" key="3">
    <source>
        <dbReference type="ARBA" id="ARBA00010617"/>
    </source>
</evidence>
<evidence type="ECO:0000313" key="13">
    <source>
        <dbReference type="EMBL" id="CAL1538437.1"/>
    </source>
</evidence>
<evidence type="ECO:0000256" key="10">
    <source>
        <dbReference type="PIRSR" id="PIRSR602401-1"/>
    </source>
</evidence>
<keyword evidence="5 10" id="KW-0479">Metal-binding</keyword>
<keyword evidence="12" id="KW-0472">Membrane</keyword>
<evidence type="ECO:0000256" key="9">
    <source>
        <dbReference type="ARBA" id="ARBA00043906"/>
    </source>
</evidence>
<dbReference type="InterPro" id="IPR036396">
    <property type="entry name" value="Cyt_P450_sf"/>
</dbReference>
<dbReference type="InterPro" id="IPR002401">
    <property type="entry name" value="Cyt_P450_E_grp-I"/>
</dbReference>
<dbReference type="PRINTS" id="PR00463">
    <property type="entry name" value="EP450I"/>
</dbReference>
<evidence type="ECO:0000256" key="11">
    <source>
        <dbReference type="RuleBase" id="RU000461"/>
    </source>
</evidence>
<dbReference type="PANTHER" id="PTHR24302">
    <property type="entry name" value="CYTOCHROME P450 FAMILY 3"/>
    <property type="match status" value="1"/>
</dbReference>
<dbReference type="EMBL" id="CAXITT010000298">
    <property type="protein sequence ID" value="CAL1538437.1"/>
    <property type="molecule type" value="Genomic_DNA"/>
</dbReference>
<evidence type="ECO:0000313" key="14">
    <source>
        <dbReference type="Proteomes" id="UP001497497"/>
    </source>
</evidence>
<accession>A0AAV2HY25</accession>
<evidence type="ECO:0000256" key="5">
    <source>
        <dbReference type="ARBA" id="ARBA00022723"/>
    </source>
</evidence>
<evidence type="ECO:0000256" key="7">
    <source>
        <dbReference type="ARBA" id="ARBA00023002"/>
    </source>
</evidence>
<feature type="binding site" description="axial binding residue" evidence="10">
    <location>
        <position position="444"/>
    </location>
    <ligand>
        <name>heme</name>
        <dbReference type="ChEBI" id="CHEBI:30413"/>
    </ligand>
    <ligandPart>
        <name>Fe</name>
        <dbReference type="ChEBI" id="CHEBI:18248"/>
    </ligandPart>
</feature>
<dbReference type="GO" id="GO:0020037">
    <property type="term" value="F:heme binding"/>
    <property type="evidence" value="ECO:0007669"/>
    <property type="project" value="InterPro"/>
</dbReference>
<keyword evidence="7 11" id="KW-0560">Oxidoreductase</keyword>
<protein>
    <recommendedName>
        <fullName evidence="15">Cytochrome P450</fullName>
    </recommendedName>
</protein>
<keyword evidence="12" id="KW-0812">Transmembrane</keyword>
<dbReference type="PANTHER" id="PTHR24302:SF15">
    <property type="entry name" value="FATTY-ACID PEROXYGENASE"/>
    <property type="match status" value="1"/>
</dbReference>
<comment type="caution">
    <text evidence="13">The sequence shown here is derived from an EMBL/GenBank/DDBJ whole genome shotgun (WGS) entry which is preliminary data.</text>
</comment>
<dbReference type="Gene3D" id="1.10.630.10">
    <property type="entry name" value="Cytochrome P450"/>
    <property type="match status" value="1"/>
</dbReference>
<evidence type="ECO:0008006" key="15">
    <source>
        <dbReference type="Google" id="ProtNLM"/>
    </source>
</evidence>
<keyword evidence="11" id="KW-0503">Monooxygenase</keyword>
<proteinExistence type="inferred from homology"/>
<dbReference type="PROSITE" id="PS00086">
    <property type="entry name" value="CYTOCHROME_P450"/>
    <property type="match status" value="1"/>
</dbReference>
<name>A0AAV2HY25_LYMST</name>
<keyword evidence="12" id="KW-1133">Transmembrane helix</keyword>
<evidence type="ECO:0000256" key="6">
    <source>
        <dbReference type="ARBA" id="ARBA00022848"/>
    </source>
</evidence>
<keyword evidence="4 10" id="KW-0349">Heme</keyword>
<comment type="cofactor">
    <cofactor evidence="10">
        <name>heme</name>
        <dbReference type="ChEBI" id="CHEBI:30413"/>
    </cofactor>
</comment>
<comment type="subcellular location">
    <subcellularLocation>
        <location evidence="2">Endoplasmic reticulum membrane</location>
        <topology evidence="2">Peripheral membrane protein</topology>
    </subcellularLocation>
    <subcellularLocation>
        <location evidence="1">Microsome membrane</location>
        <topology evidence="1">Peripheral membrane protein</topology>
    </subcellularLocation>
</comment>
<dbReference type="FunFam" id="1.10.630.10:FF:000042">
    <property type="entry name" value="Cytochrome P450"/>
    <property type="match status" value="1"/>
</dbReference>
<keyword evidence="6" id="KW-0256">Endoplasmic reticulum</keyword>
<dbReference type="InterPro" id="IPR001128">
    <property type="entry name" value="Cyt_P450"/>
</dbReference>
<comment type="function">
    <text evidence="9">Cytochromes P450 are a group of heme-thiolate monooxygenases. They oxidize a variety of structurally unrelated compounds, including steroids, fatty acids, and xenobiotics.</text>
</comment>
<dbReference type="InterPro" id="IPR050705">
    <property type="entry name" value="Cytochrome_P450_3A"/>
</dbReference>